<dbReference type="AlphaFoldDB" id="D2BD55"/>
<accession>D2BD55</accession>
<evidence type="ECO:0000256" key="1">
    <source>
        <dbReference type="SAM" id="MobiDB-lite"/>
    </source>
</evidence>
<gene>
    <name evidence="2" type="ordered locus">Sros_1298</name>
</gene>
<name>D2BD55_STRRD</name>
<proteinExistence type="predicted"/>
<dbReference type="STRING" id="479432.Sros_1298"/>
<keyword evidence="3" id="KW-1185">Reference proteome</keyword>
<dbReference type="EMBL" id="CP001814">
    <property type="protein sequence ID" value="ACZ84296.1"/>
    <property type="molecule type" value="Genomic_DNA"/>
</dbReference>
<reference evidence="2 3" key="1">
    <citation type="journal article" date="2010" name="Stand. Genomic Sci.">
        <title>Complete genome sequence of Streptosporangium roseum type strain (NI 9100).</title>
        <authorList>
            <person name="Nolan M."/>
            <person name="Sikorski J."/>
            <person name="Jando M."/>
            <person name="Lucas S."/>
            <person name="Lapidus A."/>
            <person name="Glavina Del Rio T."/>
            <person name="Chen F."/>
            <person name="Tice H."/>
            <person name="Pitluck S."/>
            <person name="Cheng J.F."/>
            <person name="Chertkov O."/>
            <person name="Sims D."/>
            <person name="Meincke L."/>
            <person name="Brettin T."/>
            <person name="Han C."/>
            <person name="Detter J.C."/>
            <person name="Bruce D."/>
            <person name="Goodwin L."/>
            <person name="Land M."/>
            <person name="Hauser L."/>
            <person name="Chang Y.J."/>
            <person name="Jeffries C.D."/>
            <person name="Ivanova N."/>
            <person name="Mavromatis K."/>
            <person name="Mikhailova N."/>
            <person name="Chen A."/>
            <person name="Palaniappan K."/>
            <person name="Chain P."/>
            <person name="Rohde M."/>
            <person name="Goker M."/>
            <person name="Bristow J."/>
            <person name="Eisen J.A."/>
            <person name="Markowitz V."/>
            <person name="Hugenholtz P."/>
            <person name="Kyrpides N.C."/>
            <person name="Klenk H.P."/>
        </authorList>
    </citation>
    <scope>NUCLEOTIDE SEQUENCE [LARGE SCALE GENOMIC DNA]</scope>
    <source>
        <strain evidence="3">ATCC 12428 / DSM 43021 / JCM 3005 / NI 9100</strain>
    </source>
</reference>
<dbReference type="HOGENOM" id="CLU_2720691_0_0_11"/>
<dbReference type="KEGG" id="sro:Sros_1298"/>
<sequence>MPRAGRTRQPPPNLPEPTAAPGQAGAGPPRRDATGLPARAEPAGCRNGTIDPMAISLRHLAREGIRSRGREL</sequence>
<protein>
    <submittedName>
        <fullName evidence="2">Uncharacterized protein</fullName>
    </submittedName>
</protein>
<evidence type="ECO:0000313" key="2">
    <source>
        <dbReference type="EMBL" id="ACZ84296.1"/>
    </source>
</evidence>
<feature type="region of interest" description="Disordered" evidence="1">
    <location>
        <begin position="1"/>
        <end position="51"/>
    </location>
</feature>
<evidence type="ECO:0000313" key="3">
    <source>
        <dbReference type="Proteomes" id="UP000002029"/>
    </source>
</evidence>
<organism evidence="2 3">
    <name type="scientific">Streptosporangium roseum (strain ATCC 12428 / DSM 43021 / JCM 3005 / KCTC 9067 / NCIMB 10171 / NRRL 2505 / NI 9100)</name>
    <dbReference type="NCBI Taxonomy" id="479432"/>
    <lineage>
        <taxon>Bacteria</taxon>
        <taxon>Bacillati</taxon>
        <taxon>Actinomycetota</taxon>
        <taxon>Actinomycetes</taxon>
        <taxon>Streptosporangiales</taxon>
        <taxon>Streptosporangiaceae</taxon>
        <taxon>Streptosporangium</taxon>
    </lineage>
</organism>
<feature type="compositionally biased region" description="Low complexity" evidence="1">
    <location>
        <begin position="16"/>
        <end position="28"/>
    </location>
</feature>
<dbReference type="Proteomes" id="UP000002029">
    <property type="component" value="Chromosome"/>
</dbReference>